<dbReference type="Pfam" id="PF00005">
    <property type="entry name" value="ABC_tran"/>
    <property type="match status" value="1"/>
</dbReference>
<feature type="transmembrane region" description="Helical" evidence="7">
    <location>
        <begin position="173"/>
        <end position="191"/>
    </location>
</feature>
<evidence type="ECO:0000313" key="11">
    <source>
        <dbReference type="Proteomes" id="UP000216063"/>
    </source>
</evidence>
<evidence type="ECO:0000256" key="6">
    <source>
        <dbReference type="ARBA" id="ARBA00023136"/>
    </source>
</evidence>
<comment type="subcellular location">
    <subcellularLocation>
        <location evidence="1">Cell membrane</location>
        <topology evidence="1">Multi-pass membrane protein</topology>
    </subcellularLocation>
</comment>
<dbReference type="InterPro" id="IPR011527">
    <property type="entry name" value="ABC1_TM_dom"/>
</dbReference>
<gene>
    <name evidence="10" type="ORF">CG716_24135</name>
</gene>
<dbReference type="Gene3D" id="1.20.1560.10">
    <property type="entry name" value="ABC transporter type 1, transmembrane domain"/>
    <property type="match status" value="1"/>
</dbReference>
<dbReference type="Pfam" id="PF00664">
    <property type="entry name" value="ABC_membrane"/>
    <property type="match status" value="1"/>
</dbReference>
<feature type="transmembrane region" description="Helical" evidence="7">
    <location>
        <begin position="257"/>
        <end position="274"/>
    </location>
</feature>
<keyword evidence="5 7" id="KW-1133">Transmembrane helix</keyword>
<keyword evidence="3" id="KW-0547">Nucleotide-binding</keyword>
<feature type="domain" description="ABC transporter" evidence="8">
    <location>
        <begin position="350"/>
        <end position="584"/>
    </location>
</feature>
<proteinExistence type="predicted"/>
<dbReference type="PANTHER" id="PTHR43394">
    <property type="entry name" value="ATP-DEPENDENT PERMEASE MDL1, MITOCHONDRIAL"/>
    <property type="match status" value="1"/>
</dbReference>
<dbReference type="SUPFAM" id="SSF52540">
    <property type="entry name" value="P-loop containing nucleoside triphosphate hydrolases"/>
    <property type="match status" value="1"/>
</dbReference>
<dbReference type="InterPro" id="IPR039421">
    <property type="entry name" value="Type_1_exporter"/>
</dbReference>
<sequence length="589" mass="64791">MPPLLRELLRPRRRTLAVIVTMTLVQMLMSLAAPWPLKVILDNVVGNHPPPQWITWLLPVMGGAGRVHLAEAAGVMTVLIALVAGVAMYVSSYFTESLSQNIGNDLRVRLYHHLQELSLSYYDSTRVGTIMSTLTGDVQTIQGFASTSTLNIFTDAITLFGMIVVMFCLRWDFAIIALAVTPMLAVFVFRVNKIIRVAVREVRTRQSELVSTLQEGLQSIEVVQAFSREDAQERQFREASLGAVYAWLNARRWSSSLAPVVSLAIALCTGLVLWRGALLILTGAMTVGALTVFLAYLAKFFQPVRDLAQMTNTIAQVSVAFERVMAVCDADKTIPERPMPIDPPPFRGEIEFKNVAFGYVPESPVLRDITLSIQPGQMVGVVGPTGSGKSTMASLIPRFRDRDAGLITIDGVDISDYKLHGLRMQIGFVLQDTVLLRGSIRDNISFGRPDATMEEIVNAARMANADEFIVKMPDGYDSLVGDRGLTLSGGQRQRIGIARALIRDNPILILDEPTAALDAQSEDLVIEAMERLMKGRTVITIAHRLSTLRRADKIVVIDDGVVAEDGTHEELLALGGIYAHLHQLQFGKK</sequence>
<dbReference type="PROSITE" id="PS50893">
    <property type="entry name" value="ABC_TRANSPORTER_2"/>
    <property type="match status" value="1"/>
</dbReference>
<dbReference type="EMBL" id="NOZR01000026">
    <property type="protein sequence ID" value="OYN75726.1"/>
    <property type="molecule type" value="Genomic_DNA"/>
</dbReference>
<dbReference type="PANTHER" id="PTHR43394:SF1">
    <property type="entry name" value="ATP-BINDING CASSETTE SUB-FAMILY B MEMBER 10, MITOCHONDRIAL"/>
    <property type="match status" value="1"/>
</dbReference>
<keyword evidence="2 7" id="KW-0812">Transmembrane</keyword>
<dbReference type="RefSeq" id="WP_094483662.1">
    <property type="nucleotide sequence ID" value="NZ_JACKSC010000108.1"/>
</dbReference>
<evidence type="ECO:0000256" key="5">
    <source>
        <dbReference type="ARBA" id="ARBA00022989"/>
    </source>
</evidence>
<dbReference type="SMART" id="SM00382">
    <property type="entry name" value="AAA"/>
    <property type="match status" value="1"/>
</dbReference>
<evidence type="ECO:0000259" key="8">
    <source>
        <dbReference type="PROSITE" id="PS50893"/>
    </source>
</evidence>
<dbReference type="PROSITE" id="PS00211">
    <property type="entry name" value="ABC_TRANSPORTER_1"/>
    <property type="match status" value="1"/>
</dbReference>
<dbReference type="OrthoDB" id="9806127at2"/>
<keyword evidence="6 7" id="KW-0472">Membrane</keyword>
<comment type="caution">
    <text evidence="10">The sequence shown here is derived from an EMBL/GenBank/DDBJ whole genome shotgun (WGS) entry which is preliminary data.</text>
</comment>
<evidence type="ECO:0000256" key="2">
    <source>
        <dbReference type="ARBA" id="ARBA00022692"/>
    </source>
</evidence>
<dbReference type="SUPFAM" id="SSF90123">
    <property type="entry name" value="ABC transporter transmembrane region"/>
    <property type="match status" value="1"/>
</dbReference>
<protein>
    <submittedName>
        <fullName evidence="10">ABC transporter</fullName>
    </submittedName>
</protein>
<dbReference type="InterPro" id="IPR027417">
    <property type="entry name" value="P-loop_NTPase"/>
</dbReference>
<organism evidence="10 11">
    <name type="scientific">Mycolicibacterium sphagni</name>
    <dbReference type="NCBI Taxonomy" id="1786"/>
    <lineage>
        <taxon>Bacteria</taxon>
        <taxon>Bacillati</taxon>
        <taxon>Actinomycetota</taxon>
        <taxon>Actinomycetes</taxon>
        <taxon>Mycobacteriales</taxon>
        <taxon>Mycobacteriaceae</taxon>
        <taxon>Mycolicibacterium</taxon>
    </lineage>
</organism>
<dbReference type="PROSITE" id="PS50929">
    <property type="entry name" value="ABC_TM1F"/>
    <property type="match status" value="1"/>
</dbReference>
<name>A0A255D8N5_9MYCO</name>
<dbReference type="CDD" id="cd18564">
    <property type="entry name" value="ABC_6TM_exporter_like"/>
    <property type="match status" value="1"/>
</dbReference>
<evidence type="ECO:0000256" key="1">
    <source>
        <dbReference type="ARBA" id="ARBA00004651"/>
    </source>
</evidence>
<feature type="transmembrane region" description="Helical" evidence="7">
    <location>
        <begin position="149"/>
        <end position="167"/>
    </location>
</feature>
<feature type="transmembrane region" description="Helical" evidence="7">
    <location>
        <begin position="67"/>
        <end position="90"/>
    </location>
</feature>
<evidence type="ECO:0000256" key="4">
    <source>
        <dbReference type="ARBA" id="ARBA00022840"/>
    </source>
</evidence>
<dbReference type="InterPro" id="IPR003439">
    <property type="entry name" value="ABC_transporter-like_ATP-bd"/>
</dbReference>
<keyword evidence="11" id="KW-1185">Reference proteome</keyword>
<dbReference type="InterPro" id="IPR003593">
    <property type="entry name" value="AAA+_ATPase"/>
</dbReference>
<dbReference type="Gene3D" id="3.40.50.300">
    <property type="entry name" value="P-loop containing nucleotide triphosphate hydrolases"/>
    <property type="match status" value="1"/>
</dbReference>
<dbReference type="InterPro" id="IPR017871">
    <property type="entry name" value="ABC_transporter-like_CS"/>
</dbReference>
<dbReference type="InterPro" id="IPR036640">
    <property type="entry name" value="ABC1_TM_sf"/>
</dbReference>
<keyword evidence="4" id="KW-0067">ATP-binding</keyword>
<evidence type="ECO:0000256" key="7">
    <source>
        <dbReference type="SAM" id="Phobius"/>
    </source>
</evidence>
<dbReference type="GO" id="GO:0015421">
    <property type="term" value="F:ABC-type oligopeptide transporter activity"/>
    <property type="evidence" value="ECO:0007669"/>
    <property type="project" value="TreeGrafter"/>
</dbReference>
<feature type="domain" description="ABC transmembrane type-1" evidence="9">
    <location>
        <begin position="17"/>
        <end position="316"/>
    </location>
</feature>
<dbReference type="GO" id="GO:0005524">
    <property type="term" value="F:ATP binding"/>
    <property type="evidence" value="ECO:0007669"/>
    <property type="project" value="UniProtKB-KW"/>
</dbReference>
<reference evidence="10 11" key="1">
    <citation type="submission" date="2017-07" db="EMBL/GenBank/DDBJ databases">
        <title>The new phylogeny of genus Mycobacterium.</title>
        <authorList>
            <person name="Tortoli E."/>
            <person name="Trovato A."/>
            <person name="Cirillo D.M."/>
        </authorList>
    </citation>
    <scope>NUCLEOTIDE SEQUENCE [LARGE SCALE GENOMIC DNA]</scope>
    <source>
        <strain evidence="10 11">ATCC 33027</strain>
    </source>
</reference>
<dbReference type="FunFam" id="3.40.50.300:FF:000218">
    <property type="entry name" value="Multidrug ABC transporter ATP-binding protein"/>
    <property type="match status" value="1"/>
</dbReference>
<evidence type="ECO:0000259" key="9">
    <source>
        <dbReference type="PROSITE" id="PS50929"/>
    </source>
</evidence>
<evidence type="ECO:0000256" key="3">
    <source>
        <dbReference type="ARBA" id="ARBA00022741"/>
    </source>
</evidence>
<feature type="transmembrane region" description="Helical" evidence="7">
    <location>
        <begin position="16"/>
        <end position="37"/>
    </location>
</feature>
<feature type="transmembrane region" description="Helical" evidence="7">
    <location>
        <begin position="280"/>
        <end position="301"/>
    </location>
</feature>
<dbReference type="AlphaFoldDB" id="A0A255D8N5"/>
<dbReference type="GO" id="GO:0005886">
    <property type="term" value="C:plasma membrane"/>
    <property type="evidence" value="ECO:0007669"/>
    <property type="project" value="UniProtKB-SubCell"/>
</dbReference>
<evidence type="ECO:0000313" key="10">
    <source>
        <dbReference type="EMBL" id="OYN75726.1"/>
    </source>
</evidence>
<dbReference type="Proteomes" id="UP000216063">
    <property type="component" value="Unassembled WGS sequence"/>
</dbReference>
<dbReference type="GO" id="GO:0016887">
    <property type="term" value="F:ATP hydrolysis activity"/>
    <property type="evidence" value="ECO:0007669"/>
    <property type="project" value="InterPro"/>
</dbReference>
<accession>A0A255D8N5</accession>